<protein>
    <recommendedName>
        <fullName evidence="8">Flavin-containing monooxygenase</fullName>
    </recommendedName>
</protein>
<accession>A0ABP9Y3C3</accession>
<dbReference type="InterPro" id="IPR051209">
    <property type="entry name" value="FAD-bind_Monooxygenase_sf"/>
</dbReference>
<keyword evidence="7" id="KW-1185">Reference proteome</keyword>
<evidence type="ECO:0000256" key="1">
    <source>
        <dbReference type="ARBA" id="ARBA00010139"/>
    </source>
</evidence>
<name>A0ABP9Y3C3_9FUNG</name>
<dbReference type="EMBL" id="BAABUJ010000019">
    <property type="protein sequence ID" value="GAA5801511.1"/>
    <property type="molecule type" value="Genomic_DNA"/>
</dbReference>
<evidence type="ECO:0000256" key="4">
    <source>
        <dbReference type="ARBA" id="ARBA00023002"/>
    </source>
</evidence>
<dbReference type="InterPro" id="IPR036188">
    <property type="entry name" value="FAD/NAD-bd_sf"/>
</dbReference>
<evidence type="ECO:0000256" key="3">
    <source>
        <dbReference type="ARBA" id="ARBA00022827"/>
    </source>
</evidence>
<keyword evidence="5" id="KW-1133">Transmembrane helix</keyword>
<proteinExistence type="inferred from homology"/>
<organism evidence="6 7">
    <name type="scientific">Helicostylum pulchrum</name>
    <dbReference type="NCBI Taxonomy" id="562976"/>
    <lineage>
        <taxon>Eukaryota</taxon>
        <taxon>Fungi</taxon>
        <taxon>Fungi incertae sedis</taxon>
        <taxon>Mucoromycota</taxon>
        <taxon>Mucoromycotina</taxon>
        <taxon>Mucoromycetes</taxon>
        <taxon>Mucorales</taxon>
        <taxon>Mucorineae</taxon>
        <taxon>Mucoraceae</taxon>
        <taxon>Helicostylum</taxon>
    </lineage>
</organism>
<evidence type="ECO:0000313" key="6">
    <source>
        <dbReference type="EMBL" id="GAA5801511.1"/>
    </source>
</evidence>
<gene>
    <name evidence="6" type="ORF">HPULCUR_006959</name>
</gene>
<comment type="similarity">
    <text evidence="1">Belongs to the FAD-binding monooxygenase family.</text>
</comment>
<comment type="caution">
    <text evidence="6">The sequence shown here is derived from an EMBL/GenBank/DDBJ whole genome shotgun (WGS) entry which is preliminary data.</text>
</comment>
<feature type="transmembrane region" description="Helical" evidence="5">
    <location>
        <begin position="225"/>
        <end position="246"/>
    </location>
</feature>
<reference evidence="6 7" key="1">
    <citation type="submission" date="2024-04" db="EMBL/GenBank/DDBJ databases">
        <title>genome sequences of Mucor flavus KT1a and Helicostylum pulchrum KT1b strains isolation_sourced from the surface of a dry-aged beef.</title>
        <authorList>
            <person name="Toyotome T."/>
            <person name="Hosono M."/>
            <person name="Torimaru M."/>
            <person name="Fukuda K."/>
            <person name="Mikami N."/>
        </authorList>
    </citation>
    <scope>NUCLEOTIDE SEQUENCE [LARGE SCALE GENOMIC DNA]</scope>
    <source>
        <strain evidence="6 7">KT1b</strain>
    </source>
</reference>
<dbReference type="Gene3D" id="3.50.50.60">
    <property type="entry name" value="FAD/NAD(P)-binding domain"/>
    <property type="match status" value="2"/>
</dbReference>
<keyword evidence="2" id="KW-0285">Flavoprotein</keyword>
<keyword evidence="5" id="KW-0472">Membrane</keyword>
<keyword evidence="5" id="KW-0812">Transmembrane</keyword>
<dbReference type="InterPro" id="IPR020946">
    <property type="entry name" value="Flavin_mOase-like"/>
</dbReference>
<evidence type="ECO:0000313" key="7">
    <source>
        <dbReference type="Proteomes" id="UP001476247"/>
    </source>
</evidence>
<evidence type="ECO:0008006" key="8">
    <source>
        <dbReference type="Google" id="ProtNLM"/>
    </source>
</evidence>
<dbReference type="PANTHER" id="PTHR42877:SF4">
    <property type="entry name" value="FAD_NAD(P)-BINDING DOMAIN-CONTAINING PROTEIN-RELATED"/>
    <property type="match status" value="1"/>
</dbReference>
<dbReference type="PANTHER" id="PTHR42877">
    <property type="entry name" value="L-ORNITHINE N(5)-MONOOXYGENASE-RELATED"/>
    <property type="match status" value="1"/>
</dbReference>
<dbReference type="Pfam" id="PF00743">
    <property type="entry name" value="FMO-like"/>
    <property type="match status" value="1"/>
</dbReference>
<evidence type="ECO:0000256" key="5">
    <source>
        <dbReference type="SAM" id="Phobius"/>
    </source>
</evidence>
<evidence type="ECO:0000256" key="2">
    <source>
        <dbReference type="ARBA" id="ARBA00022630"/>
    </source>
</evidence>
<dbReference type="SUPFAM" id="SSF51905">
    <property type="entry name" value="FAD/NAD(P)-binding domain"/>
    <property type="match status" value="1"/>
</dbReference>
<keyword evidence="3" id="KW-0274">FAD</keyword>
<keyword evidence="4" id="KW-0560">Oxidoreductase</keyword>
<sequence>MKLKTKWPLTYLHKYLFRFSGLASAIKLKKKLGVTAEVFETSNDIGGTWKHSTYPGCASDIQSHLYSLSFEPNPNWSQKFSPQKEILEYMHRVANKYDVLPQIQFETSVVSATWLEDKKKWQLELSRVSEEKHQIKHFDFIFSGIGSLRVPHIPKEFESFEGKIIHSALWDQDYDLNNKRVAVIGSGSSSIQIIPSIVPIVDCLYSFQRTATWVRPKDQYTYSDFIINVFTYVPLVMLMYRAYIFFSLERNFNQWGDKNSKRAKRATATVTKQMKEILLSNGRPDLIEKLIPDFAVGCKRIGYSDDYLQSLCLPNVTVNFSAIKKIEGRTISTADGQETEIDALILATGYDVAGFLGKMRVYGRDGVFLNDLWEEQIPKTYKTVTIHGFPNFFMLLGPGSILGHSSVVTMIESQVDFGIELIRHMTNNQIQSMDPTEKAQETFSSDLQEKLKGTVWTTGCKSWYMNKRGDIQALWPQTVMKFINMFKNTNFESDFIKV</sequence>
<dbReference type="Proteomes" id="UP001476247">
    <property type="component" value="Unassembled WGS sequence"/>
</dbReference>